<name>A0ABQ4PWQ9_9PROT</name>
<evidence type="ECO:0000313" key="3">
    <source>
        <dbReference type="EMBL" id="GIU67370.1"/>
    </source>
</evidence>
<evidence type="ECO:0000313" key="4">
    <source>
        <dbReference type="Proteomes" id="UP001161064"/>
    </source>
</evidence>
<protein>
    <submittedName>
        <fullName evidence="3">ABC transporter substrate-binding protein</fullName>
    </submittedName>
</protein>
<reference evidence="3" key="2">
    <citation type="journal article" date="2023" name="ISME Commun">
        <title>Characterization of a bloom-associated alphaproteobacterial lineage, 'Candidatus Phycosocius': insights into freshwater algal-bacterial interactions.</title>
        <authorList>
            <person name="Tanabe Y."/>
            <person name="Yamaguchi H."/>
            <person name="Yoshida M."/>
            <person name="Kai A."/>
            <person name="Okazaki Y."/>
        </authorList>
    </citation>
    <scope>NUCLEOTIDE SEQUENCE</scope>
    <source>
        <strain evidence="3">BOTRYCO-1</strain>
    </source>
</reference>
<organism evidence="3 4">
    <name type="scientific">Candidatus Phycosocius spiralis</name>
    <dbReference type="NCBI Taxonomy" id="2815099"/>
    <lineage>
        <taxon>Bacteria</taxon>
        <taxon>Pseudomonadati</taxon>
        <taxon>Pseudomonadota</taxon>
        <taxon>Alphaproteobacteria</taxon>
        <taxon>Caulobacterales</taxon>
        <taxon>Caulobacterales incertae sedis</taxon>
        <taxon>Candidatus Phycosocius</taxon>
    </lineage>
</organism>
<dbReference type="Proteomes" id="UP001161064">
    <property type="component" value="Unassembled WGS sequence"/>
</dbReference>
<dbReference type="Pfam" id="PF02470">
    <property type="entry name" value="MlaD"/>
    <property type="match status" value="1"/>
</dbReference>
<keyword evidence="4" id="KW-1185">Reference proteome</keyword>
<dbReference type="InterPro" id="IPR003399">
    <property type="entry name" value="Mce/MlaD"/>
</dbReference>
<keyword evidence="1" id="KW-1133">Transmembrane helix</keyword>
<dbReference type="PANTHER" id="PTHR36698">
    <property type="entry name" value="BLL5892 PROTEIN"/>
    <property type="match status" value="1"/>
</dbReference>
<keyword evidence="1" id="KW-0812">Transmembrane</keyword>
<reference evidence="3" key="1">
    <citation type="submission" date="2021-05" db="EMBL/GenBank/DDBJ databases">
        <authorList>
            <person name="Tanabe Y."/>
        </authorList>
    </citation>
    <scope>NUCLEOTIDE SEQUENCE</scope>
    <source>
        <strain evidence="3">BOTRYCO-1</strain>
    </source>
</reference>
<dbReference type="EMBL" id="BPFZ01000009">
    <property type="protein sequence ID" value="GIU67370.1"/>
    <property type="molecule type" value="Genomic_DNA"/>
</dbReference>
<accession>A0ABQ4PWQ9</accession>
<proteinExistence type="predicted"/>
<dbReference type="RefSeq" id="WP_284360246.1">
    <property type="nucleotide sequence ID" value="NZ_BPFZ01000009.1"/>
</dbReference>
<evidence type="ECO:0000259" key="2">
    <source>
        <dbReference type="Pfam" id="PF02470"/>
    </source>
</evidence>
<feature type="transmembrane region" description="Helical" evidence="1">
    <location>
        <begin position="7"/>
        <end position="28"/>
    </location>
</feature>
<sequence length="364" mass="39784">METRANYVMIGLFTILALFSAIFFTLWMSNSGIDKQESHFEVIFEGPVRGLEVGGEVRFNGIKVGEVTALNLSVKNPKDVVARIRVQSATPVKTDSIAQLEPSGLTGSAYIQILAGSDGAKRLYPRIGQNPPIIRSQRGQLDRVLQDGESILSSSLEAVTRLNKLLSAENMDNFTNILKEASLAAEAFRQTNQEAIVLARTARKFSDQSLKVAVTYDVLGKNLIVQSKTLSDESHGLIRASRLLVEGLNEDANSLSGGAELTLAKTMESLTQAQATMKEFNDTAIAMRIATNQFGAVAENTNRAVVSIDHFFKTGAEQTLPDLSRASQEIRNTAMTFDALGQQINRNPMELVNRPPPATVKWKQ</sequence>
<comment type="caution">
    <text evidence="3">The sequence shown here is derived from an EMBL/GenBank/DDBJ whole genome shotgun (WGS) entry which is preliminary data.</text>
</comment>
<dbReference type="PANTHER" id="PTHR36698:SF2">
    <property type="entry name" value="MCE_MLAD DOMAIN-CONTAINING PROTEIN"/>
    <property type="match status" value="1"/>
</dbReference>
<gene>
    <name evidence="3" type="ORF">PsB1_1524</name>
</gene>
<feature type="domain" description="Mce/MlaD" evidence="2">
    <location>
        <begin position="48"/>
        <end position="116"/>
    </location>
</feature>
<evidence type="ECO:0000256" key="1">
    <source>
        <dbReference type="SAM" id="Phobius"/>
    </source>
</evidence>
<keyword evidence="1" id="KW-0472">Membrane</keyword>